<name>A0A2H3JDT2_WOLCO</name>
<dbReference type="AlphaFoldDB" id="A0A2H3JDT2"/>
<dbReference type="EMBL" id="KB468053">
    <property type="protein sequence ID" value="PCH40041.1"/>
    <property type="molecule type" value="Genomic_DNA"/>
</dbReference>
<gene>
    <name evidence="1" type="ORF">WOLCODRAFT_162050</name>
</gene>
<evidence type="ECO:0000313" key="2">
    <source>
        <dbReference type="Proteomes" id="UP000218811"/>
    </source>
</evidence>
<reference evidence="1 2" key="1">
    <citation type="journal article" date="2012" name="Science">
        <title>The Paleozoic origin of enzymatic lignin decomposition reconstructed from 31 fungal genomes.</title>
        <authorList>
            <person name="Floudas D."/>
            <person name="Binder M."/>
            <person name="Riley R."/>
            <person name="Barry K."/>
            <person name="Blanchette R.A."/>
            <person name="Henrissat B."/>
            <person name="Martinez A.T."/>
            <person name="Otillar R."/>
            <person name="Spatafora J.W."/>
            <person name="Yadav J.S."/>
            <person name="Aerts A."/>
            <person name="Benoit I."/>
            <person name="Boyd A."/>
            <person name="Carlson A."/>
            <person name="Copeland A."/>
            <person name="Coutinho P.M."/>
            <person name="de Vries R.P."/>
            <person name="Ferreira P."/>
            <person name="Findley K."/>
            <person name="Foster B."/>
            <person name="Gaskell J."/>
            <person name="Glotzer D."/>
            <person name="Gorecki P."/>
            <person name="Heitman J."/>
            <person name="Hesse C."/>
            <person name="Hori C."/>
            <person name="Igarashi K."/>
            <person name="Jurgens J.A."/>
            <person name="Kallen N."/>
            <person name="Kersten P."/>
            <person name="Kohler A."/>
            <person name="Kuees U."/>
            <person name="Kumar T.K.A."/>
            <person name="Kuo A."/>
            <person name="LaButti K."/>
            <person name="Larrondo L.F."/>
            <person name="Lindquist E."/>
            <person name="Ling A."/>
            <person name="Lombard V."/>
            <person name="Lucas S."/>
            <person name="Lundell T."/>
            <person name="Martin R."/>
            <person name="McLaughlin D.J."/>
            <person name="Morgenstern I."/>
            <person name="Morin E."/>
            <person name="Murat C."/>
            <person name="Nagy L.G."/>
            <person name="Nolan M."/>
            <person name="Ohm R.A."/>
            <person name="Patyshakuliyeva A."/>
            <person name="Rokas A."/>
            <person name="Ruiz-Duenas F.J."/>
            <person name="Sabat G."/>
            <person name="Salamov A."/>
            <person name="Samejima M."/>
            <person name="Schmutz J."/>
            <person name="Slot J.C."/>
            <person name="St John F."/>
            <person name="Stenlid J."/>
            <person name="Sun H."/>
            <person name="Sun S."/>
            <person name="Syed K."/>
            <person name="Tsang A."/>
            <person name="Wiebenga A."/>
            <person name="Young D."/>
            <person name="Pisabarro A."/>
            <person name="Eastwood D.C."/>
            <person name="Martin F."/>
            <person name="Cullen D."/>
            <person name="Grigoriev I.V."/>
            <person name="Hibbett D.S."/>
        </authorList>
    </citation>
    <scope>NUCLEOTIDE SEQUENCE [LARGE SCALE GENOMIC DNA]</scope>
    <source>
        <strain evidence="1 2">MD-104</strain>
    </source>
</reference>
<protein>
    <submittedName>
        <fullName evidence="1">Uncharacterized protein</fullName>
    </submittedName>
</protein>
<accession>A0A2H3JDT2</accession>
<sequence>MCEKPVPGSEVYVKGFERDWWTQKWRLTRCETLPVANNPPHAEILEAGTSTQSVSQPTVSETVLVTEDANFITTTRTKTTVTTVTTITKRPRLWTGSDTTSEATAET</sequence>
<evidence type="ECO:0000313" key="1">
    <source>
        <dbReference type="EMBL" id="PCH40041.1"/>
    </source>
</evidence>
<dbReference type="Proteomes" id="UP000218811">
    <property type="component" value="Unassembled WGS sequence"/>
</dbReference>
<organism evidence="1 2">
    <name type="scientific">Wolfiporia cocos (strain MD-104)</name>
    <name type="common">Brown rot fungus</name>
    <dbReference type="NCBI Taxonomy" id="742152"/>
    <lineage>
        <taxon>Eukaryota</taxon>
        <taxon>Fungi</taxon>
        <taxon>Dikarya</taxon>
        <taxon>Basidiomycota</taxon>
        <taxon>Agaricomycotina</taxon>
        <taxon>Agaricomycetes</taxon>
        <taxon>Polyporales</taxon>
        <taxon>Phaeolaceae</taxon>
        <taxon>Wolfiporia</taxon>
    </lineage>
</organism>
<proteinExistence type="predicted"/>
<keyword evidence="2" id="KW-1185">Reference proteome</keyword>